<dbReference type="Pfam" id="PF15104">
    <property type="entry name" value="CFAP141"/>
    <property type="match status" value="1"/>
</dbReference>
<dbReference type="InterPro" id="IPR029375">
    <property type="entry name" value="CFAP141"/>
</dbReference>
<dbReference type="EMBL" id="DAKRPA010000067">
    <property type="protein sequence ID" value="DBA00265.1"/>
    <property type="molecule type" value="Genomic_DNA"/>
</dbReference>
<evidence type="ECO:0000313" key="2">
    <source>
        <dbReference type="EMBL" id="DBA00265.1"/>
    </source>
</evidence>
<proteinExistence type="predicted"/>
<name>A0AAV2Z3Q5_9STRA</name>
<dbReference type="AlphaFoldDB" id="A0AAV2Z3Q5"/>
<comment type="caution">
    <text evidence="2">The sequence shown here is derived from an EMBL/GenBank/DDBJ whole genome shotgun (WGS) entry which is preliminary data.</text>
</comment>
<reference evidence="2" key="1">
    <citation type="submission" date="2022-11" db="EMBL/GenBank/DDBJ databases">
        <authorList>
            <person name="Morgan W.R."/>
            <person name="Tartar A."/>
        </authorList>
    </citation>
    <scope>NUCLEOTIDE SEQUENCE</scope>
    <source>
        <strain evidence="2">ARSEF 373</strain>
    </source>
</reference>
<reference evidence="2" key="2">
    <citation type="journal article" date="2023" name="Microbiol Resour">
        <title>Decontamination and Annotation of the Draft Genome Sequence of the Oomycete Lagenidium giganteum ARSEF 373.</title>
        <authorList>
            <person name="Morgan W.R."/>
            <person name="Tartar A."/>
        </authorList>
    </citation>
    <scope>NUCLEOTIDE SEQUENCE</scope>
    <source>
        <strain evidence="2">ARSEF 373</strain>
    </source>
</reference>
<evidence type="ECO:0000313" key="3">
    <source>
        <dbReference type="Proteomes" id="UP001146120"/>
    </source>
</evidence>
<sequence>MPVNRDAPAGIPSRPTHGEDRAAKKKAGMNVERFIAREEELHQARQYTKFNVSNSIRSEWEEKQNLRAGSGARLQKQKQLQEELELMNKEVQIVCHERIKAYYEKCYDEWEEELRARGLALVRDRE</sequence>
<evidence type="ECO:0000256" key="1">
    <source>
        <dbReference type="SAM" id="MobiDB-lite"/>
    </source>
</evidence>
<gene>
    <name evidence="2" type="ORF">N0F65_007909</name>
</gene>
<protein>
    <submittedName>
        <fullName evidence="2">Uncharacterized protein</fullName>
    </submittedName>
</protein>
<keyword evidence="3" id="KW-1185">Reference proteome</keyword>
<accession>A0AAV2Z3Q5</accession>
<organism evidence="2 3">
    <name type="scientific">Lagenidium giganteum</name>
    <dbReference type="NCBI Taxonomy" id="4803"/>
    <lineage>
        <taxon>Eukaryota</taxon>
        <taxon>Sar</taxon>
        <taxon>Stramenopiles</taxon>
        <taxon>Oomycota</taxon>
        <taxon>Peronosporomycetes</taxon>
        <taxon>Pythiales</taxon>
        <taxon>Pythiaceae</taxon>
    </lineage>
</organism>
<dbReference type="Proteomes" id="UP001146120">
    <property type="component" value="Unassembled WGS sequence"/>
</dbReference>
<feature type="region of interest" description="Disordered" evidence="1">
    <location>
        <begin position="1"/>
        <end position="27"/>
    </location>
</feature>